<evidence type="ECO:0000313" key="2">
    <source>
        <dbReference type="Proteomes" id="UP000250928"/>
    </source>
</evidence>
<protein>
    <recommendedName>
        <fullName evidence="3">DUF1353 domain-containing protein</fullName>
    </recommendedName>
</protein>
<gene>
    <name evidence="1" type="ORF">C3L24_00540</name>
</gene>
<sequence>MKHSGYDGASVPRLAWTLSGITPDGLIRAAALIHDWIYNHAGALPPGSQHYRRDGQWCATHGRWSRREADHLFARIMREAGVSRFKRRVAFIGVRLFGWFSWNC</sequence>
<dbReference type="Pfam" id="PF07087">
    <property type="entry name" value="DUF1353"/>
    <property type="match status" value="1"/>
</dbReference>
<dbReference type="Proteomes" id="UP000250928">
    <property type="component" value="Unassembled WGS sequence"/>
</dbReference>
<accession>A0A6N4E548</accession>
<proteinExistence type="predicted"/>
<dbReference type="EMBL" id="PQCO01000044">
    <property type="protein sequence ID" value="PUE05711.1"/>
    <property type="molecule type" value="Genomic_DNA"/>
</dbReference>
<reference evidence="1 2" key="1">
    <citation type="submission" date="2018-01" db="EMBL/GenBank/DDBJ databases">
        <title>Novel co-symbiosis in the lucinid bivalve Phacoides pectinatus.</title>
        <authorList>
            <person name="Lim S.J."/>
            <person name="Davis B.G."/>
            <person name="Gill D.E."/>
            <person name="Engel A.S."/>
            <person name="Anderson L.C."/>
            <person name="Campbell B.J."/>
        </authorList>
    </citation>
    <scope>NUCLEOTIDE SEQUENCE [LARGE SCALE GENOMIC DNA]</scope>
    <source>
        <strain evidence="1">N3_P5</strain>
    </source>
</reference>
<evidence type="ECO:0008006" key="3">
    <source>
        <dbReference type="Google" id="ProtNLM"/>
    </source>
</evidence>
<evidence type="ECO:0000313" key="1">
    <source>
        <dbReference type="EMBL" id="PUE05711.1"/>
    </source>
</evidence>
<comment type="caution">
    <text evidence="1">The sequence shown here is derived from an EMBL/GenBank/DDBJ whole genome shotgun (WGS) entry which is preliminary data.</text>
</comment>
<name>A0A6N4E548_9GAMM</name>
<dbReference type="AlphaFoldDB" id="A0A6N4E548"/>
<dbReference type="InterPro" id="IPR010767">
    <property type="entry name" value="Phage_CGC-2007_Cje0229"/>
</dbReference>
<organism evidence="1 2">
    <name type="scientific">Candidatus Sedimenticola endophacoides</name>
    <dbReference type="NCBI Taxonomy" id="2548426"/>
    <lineage>
        <taxon>Bacteria</taxon>
        <taxon>Pseudomonadati</taxon>
        <taxon>Pseudomonadota</taxon>
        <taxon>Gammaproteobacteria</taxon>
        <taxon>Chromatiales</taxon>
        <taxon>Sedimenticolaceae</taxon>
        <taxon>Sedimenticola</taxon>
    </lineage>
</organism>